<reference evidence="7" key="1">
    <citation type="submission" date="2017-01" db="EMBL/GenBank/DDBJ databases">
        <authorList>
            <person name="Varghese N."/>
            <person name="Submissions S."/>
        </authorList>
    </citation>
    <scope>NUCLEOTIDE SEQUENCE [LARGE SCALE GENOMIC DNA]</scope>
    <source>
        <strain evidence="7">DSM 21054</strain>
    </source>
</reference>
<feature type="transmembrane region" description="Helical" evidence="4">
    <location>
        <begin position="6"/>
        <end position="25"/>
    </location>
</feature>
<feature type="transmembrane region" description="Helical" evidence="4">
    <location>
        <begin position="129"/>
        <end position="150"/>
    </location>
</feature>
<dbReference type="InterPro" id="IPR018062">
    <property type="entry name" value="HTH_AraC-typ_CS"/>
</dbReference>
<dbReference type="AlphaFoldDB" id="A0A173M9A3"/>
<feature type="transmembrane region" description="Helical" evidence="4">
    <location>
        <begin position="96"/>
        <end position="123"/>
    </location>
</feature>
<keyword evidence="2 6" id="KW-0238">DNA-binding</keyword>
<dbReference type="Pfam" id="PF12833">
    <property type="entry name" value="HTH_18"/>
    <property type="match status" value="1"/>
</dbReference>
<name>A0A173M9A3_9BACT</name>
<dbReference type="OrthoDB" id="5492415at2"/>
<gene>
    <name evidence="6" type="ORF">SAMN05421788_104141</name>
</gene>
<dbReference type="PANTHER" id="PTHR43280">
    <property type="entry name" value="ARAC-FAMILY TRANSCRIPTIONAL REGULATOR"/>
    <property type="match status" value="1"/>
</dbReference>
<dbReference type="RefSeq" id="WP_076379493.1">
    <property type="nucleotide sequence ID" value="NZ_AP017422.1"/>
</dbReference>
<dbReference type="InterPro" id="IPR009057">
    <property type="entry name" value="Homeodomain-like_sf"/>
</dbReference>
<keyword evidence="1" id="KW-0805">Transcription regulation</keyword>
<evidence type="ECO:0000313" key="6">
    <source>
        <dbReference type="EMBL" id="SIT15223.1"/>
    </source>
</evidence>
<evidence type="ECO:0000313" key="7">
    <source>
        <dbReference type="Proteomes" id="UP000186917"/>
    </source>
</evidence>
<feature type="domain" description="HTH araC/xylS-type" evidence="5">
    <location>
        <begin position="258"/>
        <end position="361"/>
    </location>
</feature>
<feature type="transmembrane region" description="Helical" evidence="4">
    <location>
        <begin position="195"/>
        <end position="213"/>
    </location>
</feature>
<dbReference type="Proteomes" id="UP000186917">
    <property type="component" value="Unassembled WGS sequence"/>
</dbReference>
<keyword evidence="4" id="KW-0812">Transmembrane</keyword>
<keyword evidence="4" id="KW-0472">Membrane</keyword>
<feature type="transmembrane region" description="Helical" evidence="4">
    <location>
        <begin position="64"/>
        <end position="84"/>
    </location>
</feature>
<evidence type="ECO:0000256" key="3">
    <source>
        <dbReference type="ARBA" id="ARBA00023163"/>
    </source>
</evidence>
<evidence type="ECO:0000256" key="4">
    <source>
        <dbReference type="SAM" id="Phobius"/>
    </source>
</evidence>
<proteinExistence type="predicted"/>
<dbReference type="PROSITE" id="PS01124">
    <property type="entry name" value="HTH_ARAC_FAMILY_2"/>
    <property type="match status" value="1"/>
</dbReference>
<evidence type="ECO:0000256" key="2">
    <source>
        <dbReference type="ARBA" id="ARBA00023125"/>
    </source>
</evidence>
<dbReference type="SMART" id="SM00342">
    <property type="entry name" value="HTH_ARAC"/>
    <property type="match status" value="1"/>
</dbReference>
<evidence type="ECO:0000259" key="5">
    <source>
        <dbReference type="PROSITE" id="PS01124"/>
    </source>
</evidence>
<dbReference type="SUPFAM" id="SSF46689">
    <property type="entry name" value="Homeodomain-like"/>
    <property type="match status" value="1"/>
</dbReference>
<dbReference type="PRINTS" id="PR00032">
    <property type="entry name" value="HTHARAC"/>
</dbReference>
<dbReference type="InterPro" id="IPR020449">
    <property type="entry name" value="Tscrpt_reg_AraC-type_HTH"/>
</dbReference>
<dbReference type="InterPro" id="IPR018060">
    <property type="entry name" value="HTH_AraC"/>
</dbReference>
<protein>
    <submittedName>
        <fullName evidence="6">AraC-type DNA-binding protein</fullName>
    </submittedName>
</protein>
<dbReference type="PROSITE" id="PS00041">
    <property type="entry name" value="HTH_ARAC_FAMILY_1"/>
    <property type="match status" value="1"/>
</dbReference>
<dbReference type="EMBL" id="FTOR01000004">
    <property type="protein sequence ID" value="SIT15223.1"/>
    <property type="molecule type" value="Genomic_DNA"/>
</dbReference>
<dbReference type="STRING" id="477680.SAMN05421788_104141"/>
<dbReference type="PANTHER" id="PTHR43280:SF29">
    <property type="entry name" value="ARAC-FAMILY TRANSCRIPTIONAL REGULATOR"/>
    <property type="match status" value="1"/>
</dbReference>
<feature type="transmembrane region" description="Helical" evidence="4">
    <location>
        <begin position="37"/>
        <end position="58"/>
    </location>
</feature>
<dbReference type="Gene3D" id="1.10.10.60">
    <property type="entry name" value="Homeodomain-like"/>
    <property type="match status" value="2"/>
</dbReference>
<sequence length="370" mass="42906">MLNITIISCVLVQTTIAIYLLRISKIENDFEKCLQKLLYVLLGHLSTKFFLLAILHNVDMYSKVTSGFGLCYGPLLLAATRAYLQKPLSRKAMFLHLTPFMIFSFVYIVLIISLLTRFIPLAYIERYNYYYQLLVTLSLFSYPFAIKITLQKQVKDKQHPAQKLLHSVSDVFIAGVFTGMAFCVTGIYQMNIPSFDLRIIPYICFTSIPLFILRYKLQHKFAEPAANFAPLKNNTEEEPEKRYQKSGLDEEMMLGYENTLTTYMQQHQVYLNTELSLEILSQKTCIPKHHLTQLLNDKLHKSFYRFVNEYRIQHATEKLKNQATEVNILSLAYDCGFNSKSSFNNYFKQLTGYTPSAYRKLHETSLPAKA</sequence>
<evidence type="ECO:0000256" key="1">
    <source>
        <dbReference type="ARBA" id="ARBA00023015"/>
    </source>
</evidence>
<keyword evidence="4" id="KW-1133">Transmembrane helix</keyword>
<dbReference type="GO" id="GO:0003700">
    <property type="term" value="F:DNA-binding transcription factor activity"/>
    <property type="evidence" value="ECO:0007669"/>
    <property type="project" value="InterPro"/>
</dbReference>
<dbReference type="GO" id="GO:0043565">
    <property type="term" value="F:sequence-specific DNA binding"/>
    <property type="evidence" value="ECO:0007669"/>
    <property type="project" value="InterPro"/>
</dbReference>
<organism evidence="6 7">
    <name type="scientific">Filimonas lacunae</name>
    <dbReference type="NCBI Taxonomy" id="477680"/>
    <lineage>
        <taxon>Bacteria</taxon>
        <taxon>Pseudomonadati</taxon>
        <taxon>Bacteroidota</taxon>
        <taxon>Chitinophagia</taxon>
        <taxon>Chitinophagales</taxon>
        <taxon>Chitinophagaceae</taxon>
        <taxon>Filimonas</taxon>
    </lineage>
</organism>
<dbReference type="KEGG" id="fln:FLA_0103"/>
<feature type="transmembrane region" description="Helical" evidence="4">
    <location>
        <begin position="171"/>
        <end position="189"/>
    </location>
</feature>
<keyword evidence="3" id="KW-0804">Transcription</keyword>
<accession>A0A173M9A3</accession>
<keyword evidence="7" id="KW-1185">Reference proteome</keyword>